<dbReference type="OMA" id="GRVDNMH"/>
<accession>A0A067RL83</accession>
<reference evidence="2 3" key="1">
    <citation type="journal article" date="2014" name="Nat. Commun.">
        <title>Molecular traces of alternative social organization in a termite genome.</title>
        <authorList>
            <person name="Terrapon N."/>
            <person name="Li C."/>
            <person name="Robertson H.M."/>
            <person name="Ji L."/>
            <person name="Meng X."/>
            <person name="Booth W."/>
            <person name="Chen Z."/>
            <person name="Childers C.P."/>
            <person name="Glastad K.M."/>
            <person name="Gokhale K."/>
            <person name="Gowin J."/>
            <person name="Gronenberg W."/>
            <person name="Hermansen R.A."/>
            <person name="Hu H."/>
            <person name="Hunt B.G."/>
            <person name="Huylmans A.K."/>
            <person name="Khalil S.M."/>
            <person name="Mitchell R.D."/>
            <person name="Munoz-Torres M.C."/>
            <person name="Mustard J.A."/>
            <person name="Pan H."/>
            <person name="Reese J.T."/>
            <person name="Scharf M.E."/>
            <person name="Sun F."/>
            <person name="Vogel H."/>
            <person name="Xiao J."/>
            <person name="Yang W."/>
            <person name="Yang Z."/>
            <person name="Yang Z."/>
            <person name="Zhou J."/>
            <person name="Zhu J."/>
            <person name="Brent C.S."/>
            <person name="Elsik C.G."/>
            <person name="Goodisman M.A."/>
            <person name="Liberles D.A."/>
            <person name="Roe R.M."/>
            <person name="Vargo E.L."/>
            <person name="Vilcinskas A."/>
            <person name="Wang J."/>
            <person name="Bornberg-Bauer E."/>
            <person name="Korb J."/>
            <person name="Zhang G."/>
            <person name="Liebig J."/>
        </authorList>
    </citation>
    <scope>NUCLEOTIDE SEQUENCE [LARGE SCALE GENOMIC DNA]</scope>
    <source>
        <tissue evidence="2">Whole organism</tissue>
    </source>
</reference>
<proteinExistence type="predicted"/>
<dbReference type="FunCoup" id="A0A067RL83">
    <property type="interactions" value="1"/>
</dbReference>
<dbReference type="STRING" id="136037.A0A067RL83"/>
<gene>
    <name evidence="2" type="ORF">L798_05188</name>
</gene>
<dbReference type="AlphaFoldDB" id="A0A067RL83"/>
<sequence>MDLTETMKNIVAKGIQTEMGPPFPGTGYVTEKLYMLLQLYLQNKGWNPSVELLQCFTELKEASMLPSAAYLQMMASRVALDSQGRLILRENGKIILPYEHFANAVMLKHMNGPHGLHLGLEGTIRAVMESYTIGRECFGMEKEFIIEVVQNCPNPACRYYKNQLELSQKSLHLSAPTYISESGGRKGLKMGTQMYSNAGSAQLGVAPDASGMLRGGAYPSGGPTGDFSVPLSHAQQGLPLHHHGASGAGTGPVDLTGLTPDKPPTSVSTPNRAQQMPDKSGRPIGEPAHKQQKQQHYEQPGSAPSTDHKLTDFLRSNLENLEGLSSANKDLLVLHNGAWANDSDKRIPSTSEVGQEKIVRAFAEIMKNMSRMKTCVRPAMCKPYGKQSEALQKTLVDTIQLVQSLRSFLPPPHIAVSSWKNEDKHRVGWRNSAVMPDGRSTDPSYSMTTLGTMKKAGLASMETIF</sequence>
<dbReference type="InParanoid" id="A0A067RL83"/>
<evidence type="ECO:0000256" key="1">
    <source>
        <dbReference type="SAM" id="MobiDB-lite"/>
    </source>
</evidence>
<dbReference type="OrthoDB" id="5955164at2759"/>
<feature type="compositionally biased region" description="Polar residues" evidence="1">
    <location>
        <begin position="265"/>
        <end position="274"/>
    </location>
</feature>
<dbReference type="EMBL" id="KK852609">
    <property type="protein sequence ID" value="KDR20300.1"/>
    <property type="molecule type" value="Genomic_DNA"/>
</dbReference>
<dbReference type="Proteomes" id="UP000027135">
    <property type="component" value="Unassembled WGS sequence"/>
</dbReference>
<name>A0A067RL83_ZOONE</name>
<feature type="region of interest" description="Disordered" evidence="1">
    <location>
        <begin position="237"/>
        <end position="307"/>
    </location>
</feature>
<keyword evidence="3" id="KW-1185">Reference proteome</keyword>
<evidence type="ECO:0000313" key="2">
    <source>
        <dbReference type="EMBL" id="KDR20300.1"/>
    </source>
</evidence>
<organism evidence="2 3">
    <name type="scientific">Zootermopsis nevadensis</name>
    <name type="common">Dampwood termite</name>
    <dbReference type="NCBI Taxonomy" id="136037"/>
    <lineage>
        <taxon>Eukaryota</taxon>
        <taxon>Metazoa</taxon>
        <taxon>Ecdysozoa</taxon>
        <taxon>Arthropoda</taxon>
        <taxon>Hexapoda</taxon>
        <taxon>Insecta</taxon>
        <taxon>Pterygota</taxon>
        <taxon>Neoptera</taxon>
        <taxon>Polyneoptera</taxon>
        <taxon>Dictyoptera</taxon>
        <taxon>Blattodea</taxon>
        <taxon>Blattoidea</taxon>
        <taxon>Termitoidae</taxon>
        <taxon>Termopsidae</taxon>
        <taxon>Zootermopsis</taxon>
    </lineage>
</organism>
<evidence type="ECO:0000313" key="3">
    <source>
        <dbReference type="Proteomes" id="UP000027135"/>
    </source>
</evidence>
<dbReference type="eggNOG" id="ENOG502RNEB">
    <property type="taxonomic scope" value="Eukaryota"/>
</dbReference>
<protein>
    <submittedName>
        <fullName evidence="2">Uncharacterized protein</fullName>
    </submittedName>
</protein>